<keyword evidence="6" id="KW-1185">Reference proteome</keyword>
<comment type="caution">
    <text evidence="5">The sequence shown here is derived from an EMBL/GenBank/DDBJ whole genome shotgun (WGS) entry which is preliminary data.</text>
</comment>
<dbReference type="RefSeq" id="WP_136394639.1">
    <property type="nucleotide sequence ID" value="NZ_SSND01000002.1"/>
</dbReference>
<dbReference type="EMBL" id="SSND01000002">
    <property type="protein sequence ID" value="THD83746.1"/>
    <property type="molecule type" value="Genomic_DNA"/>
</dbReference>
<evidence type="ECO:0000256" key="2">
    <source>
        <dbReference type="ARBA" id="ARBA00022676"/>
    </source>
</evidence>
<evidence type="ECO:0000256" key="1">
    <source>
        <dbReference type="ARBA" id="ARBA00006739"/>
    </source>
</evidence>
<dbReference type="Proteomes" id="UP000309450">
    <property type="component" value="Unassembled WGS sequence"/>
</dbReference>
<reference evidence="5 6" key="1">
    <citation type="submission" date="2019-04" db="EMBL/GenBank/DDBJ databases">
        <title>Draft genome sequence of Gemmobacter aestuarii sp. nov.</title>
        <authorList>
            <person name="Hameed A."/>
            <person name="Lin S.-Y."/>
            <person name="Shahina M."/>
            <person name="Lai W.-A."/>
            <person name="Young C.-C."/>
        </authorList>
    </citation>
    <scope>NUCLEOTIDE SEQUENCE [LARGE SCALE GENOMIC DNA]</scope>
    <source>
        <strain evidence="5 6">CC-PW-75</strain>
    </source>
</reference>
<evidence type="ECO:0000313" key="6">
    <source>
        <dbReference type="Proteomes" id="UP000309450"/>
    </source>
</evidence>
<dbReference type="PANTHER" id="PTHR43179">
    <property type="entry name" value="RHAMNOSYLTRANSFERASE WBBL"/>
    <property type="match status" value="1"/>
</dbReference>
<dbReference type="PANTHER" id="PTHR43179:SF12">
    <property type="entry name" value="GALACTOFURANOSYLTRANSFERASE GLFT2"/>
    <property type="match status" value="1"/>
</dbReference>
<evidence type="ECO:0000313" key="5">
    <source>
        <dbReference type="EMBL" id="THD83746.1"/>
    </source>
</evidence>
<evidence type="ECO:0000259" key="4">
    <source>
        <dbReference type="Pfam" id="PF00535"/>
    </source>
</evidence>
<proteinExistence type="inferred from homology"/>
<keyword evidence="3 5" id="KW-0808">Transferase</keyword>
<comment type="similarity">
    <text evidence="1">Belongs to the glycosyltransferase 2 family.</text>
</comment>
<evidence type="ECO:0000256" key="3">
    <source>
        <dbReference type="ARBA" id="ARBA00022679"/>
    </source>
</evidence>
<dbReference type="InterPro" id="IPR029044">
    <property type="entry name" value="Nucleotide-diphossugar_trans"/>
</dbReference>
<dbReference type="InterPro" id="IPR001173">
    <property type="entry name" value="Glyco_trans_2-like"/>
</dbReference>
<gene>
    <name evidence="5" type="ORF">E7811_10820</name>
</gene>
<organism evidence="5 6">
    <name type="scientific">Aliigemmobacter aestuarii</name>
    <dbReference type="NCBI Taxonomy" id="1445661"/>
    <lineage>
        <taxon>Bacteria</taxon>
        <taxon>Pseudomonadati</taxon>
        <taxon>Pseudomonadota</taxon>
        <taxon>Alphaproteobacteria</taxon>
        <taxon>Rhodobacterales</taxon>
        <taxon>Paracoccaceae</taxon>
        <taxon>Aliigemmobacter</taxon>
    </lineage>
</organism>
<dbReference type="GO" id="GO:0016757">
    <property type="term" value="F:glycosyltransferase activity"/>
    <property type="evidence" value="ECO:0007669"/>
    <property type="project" value="UniProtKB-KW"/>
</dbReference>
<feature type="domain" description="Glycosyltransferase 2-like" evidence="4">
    <location>
        <begin position="12"/>
        <end position="156"/>
    </location>
</feature>
<dbReference type="Pfam" id="PF00535">
    <property type="entry name" value="Glycos_transf_2"/>
    <property type="match status" value="1"/>
</dbReference>
<sequence>MTDPQSRASICAIVVTFNRLEKFQRTLLRLLDEPVDHVLVIENGSTDGTREWLRGLTHDRLTVLEQAENGGGAMGFEVGMREATRRFDPDWHLVMDDDARPMPGAIAAFRATLPRPEGSVLAAVHFPDGAICDMNRPWRNPFWHLSTFTDTFLKLGGRKAFHIPDVAYRADAPLPVDGGSFVGQFIPRAAVAACGYPDGRMFIYGDDVHYTLRLAKAGFPNVFDPRITFEHECATALHGAAMRPFWKTYYHHRNLFMVYRLAAGPVLFWPILLALLPRWLRKGAELSGDERMRYRTLVRLGIRDALTGNLSRRHPEILELSGEGRA</sequence>
<keyword evidence="2" id="KW-0328">Glycosyltransferase</keyword>
<dbReference type="OrthoDB" id="7665907at2"/>
<dbReference type="Gene3D" id="3.90.550.10">
    <property type="entry name" value="Spore Coat Polysaccharide Biosynthesis Protein SpsA, Chain A"/>
    <property type="match status" value="1"/>
</dbReference>
<protein>
    <submittedName>
        <fullName evidence="5">Glycosyltransferase</fullName>
    </submittedName>
</protein>
<accession>A0A4S3MMS9</accession>
<dbReference type="SUPFAM" id="SSF53448">
    <property type="entry name" value="Nucleotide-diphospho-sugar transferases"/>
    <property type="match status" value="1"/>
</dbReference>
<dbReference type="AlphaFoldDB" id="A0A4S3MMS9"/>
<name>A0A4S3MMS9_9RHOB</name>